<dbReference type="Pfam" id="PF03140">
    <property type="entry name" value="DUF247"/>
    <property type="match status" value="2"/>
</dbReference>
<protein>
    <submittedName>
        <fullName evidence="1">Uncharacterized protein</fullName>
    </submittedName>
</protein>
<sequence length="158" mass="18095">MKHKAYTPQMVSIGPFHQHKDELRAMEELKWIYMLAFVGRVVISDKDYTQVKEPGISESPAMLALYKCSKVILEVEEKARAWAGFQIARGYRSIVDIRFIGGILFIPQVFIDRSSDTIFRNLIALEQTSVGRYTVTSYVKLMNTLIRSPEDVIIYLSG</sequence>
<proteinExistence type="predicted"/>
<keyword evidence="2" id="KW-1185">Reference proteome</keyword>
<evidence type="ECO:0000313" key="2">
    <source>
        <dbReference type="Proteomes" id="UP001237642"/>
    </source>
</evidence>
<dbReference type="PANTHER" id="PTHR31170">
    <property type="entry name" value="BNAC04G53230D PROTEIN"/>
    <property type="match status" value="1"/>
</dbReference>
<accession>A0AAD8MM35</accession>
<comment type="caution">
    <text evidence="1">The sequence shown here is derived from an EMBL/GenBank/DDBJ whole genome shotgun (WGS) entry which is preliminary data.</text>
</comment>
<name>A0AAD8MM35_9APIA</name>
<dbReference type="EMBL" id="JAUIZM010000006">
    <property type="protein sequence ID" value="KAK1381450.1"/>
    <property type="molecule type" value="Genomic_DNA"/>
</dbReference>
<dbReference type="AlphaFoldDB" id="A0AAD8MM35"/>
<dbReference type="Proteomes" id="UP001237642">
    <property type="component" value="Unassembled WGS sequence"/>
</dbReference>
<organism evidence="1 2">
    <name type="scientific">Heracleum sosnowskyi</name>
    <dbReference type="NCBI Taxonomy" id="360622"/>
    <lineage>
        <taxon>Eukaryota</taxon>
        <taxon>Viridiplantae</taxon>
        <taxon>Streptophyta</taxon>
        <taxon>Embryophyta</taxon>
        <taxon>Tracheophyta</taxon>
        <taxon>Spermatophyta</taxon>
        <taxon>Magnoliopsida</taxon>
        <taxon>eudicotyledons</taxon>
        <taxon>Gunneridae</taxon>
        <taxon>Pentapetalae</taxon>
        <taxon>asterids</taxon>
        <taxon>campanulids</taxon>
        <taxon>Apiales</taxon>
        <taxon>Apiaceae</taxon>
        <taxon>Apioideae</taxon>
        <taxon>apioid superclade</taxon>
        <taxon>Tordylieae</taxon>
        <taxon>Tordyliinae</taxon>
        <taxon>Heracleum</taxon>
    </lineage>
</organism>
<dbReference type="PANTHER" id="PTHR31170:SF25">
    <property type="entry name" value="BNAA09G04570D PROTEIN"/>
    <property type="match status" value="1"/>
</dbReference>
<gene>
    <name evidence="1" type="ORF">POM88_028194</name>
</gene>
<evidence type="ECO:0000313" key="1">
    <source>
        <dbReference type="EMBL" id="KAK1381450.1"/>
    </source>
</evidence>
<reference evidence="1" key="2">
    <citation type="submission" date="2023-05" db="EMBL/GenBank/DDBJ databases">
        <authorList>
            <person name="Schelkunov M.I."/>
        </authorList>
    </citation>
    <scope>NUCLEOTIDE SEQUENCE</scope>
    <source>
        <strain evidence="1">Hsosn_3</strain>
        <tissue evidence="1">Leaf</tissue>
    </source>
</reference>
<reference evidence="1" key="1">
    <citation type="submission" date="2023-02" db="EMBL/GenBank/DDBJ databases">
        <title>Genome of toxic invasive species Heracleum sosnowskyi carries increased number of genes despite the absence of recent whole-genome duplications.</title>
        <authorList>
            <person name="Schelkunov M."/>
            <person name="Shtratnikova V."/>
            <person name="Makarenko M."/>
            <person name="Klepikova A."/>
            <person name="Omelchenko D."/>
            <person name="Novikova G."/>
            <person name="Obukhova E."/>
            <person name="Bogdanov V."/>
            <person name="Penin A."/>
            <person name="Logacheva M."/>
        </authorList>
    </citation>
    <scope>NUCLEOTIDE SEQUENCE</scope>
    <source>
        <strain evidence="1">Hsosn_3</strain>
        <tissue evidence="1">Leaf</tissue>
    </source>
</reference>
<dbReference type="InterPro" id="IPR004158">
    <property type="entry name" value="DUF247_pln"/>
</dbReference>